<feature type="transmembrane region" description="Helical" evidence="1">
    <location>
        <begin position="70"/>
        <end position="90"/>
    </location>
</feature>
<accession>A0A5N7DNT1</accession>
<sequence>MGTSESSLLFLAFHPVWNTHWLNPFGWVSTLSGVMPNSQHASTIILFSNGIVELGRMVDQAMRSTCITDFLFAFFFYYSILLFFFFFFRISVFNFHLPDRGIIKCLNYLGKKLLELLPAL</sequence>
<dbReference type="RefSeq" id="XP_031945403.1">
    <property type="nucleotide sequence ID" value="XM_032079961.1"/>
</dbReference>
<name>A0A5N7DNT1_9EURO</name>
<evidence type="ECO:0000313" key="2">
    <source>
        <dbReference type="EMBL" id="KAE8408084.1"/>
    </source>
</evidence>
<protein>
    <submittedName>
        <fullName evidence="2">Uncharacterized protein</fullName>
    </submittedName>
</protein>
<evidence type="ECO:0000313" key="3">
    <source>
        <dbReference type="Proteomes" id="UP000325579"/>
    </source>
</evidence>
<keyword evidence="3" id="KW-1185">Reference proteome</keyword>
<dbReference type="AlphaFoldDB" id="A0A5N7DNT1"/>
<evidence type="ECO:0000256" key="1">
    <source>
        <dbReference type="SAM" id="Phobius"/>
    </source>
</evidence>
<reference evidence="2 3" key="1">
    <citation type="submission" date="2019-04" db="EMBL/GenBank/DDBJ databases">
        <authorList>
            <consortium name="DOE Joint Genome Institute"/>
            <person name="Mondo S."/>
            <person name="Kjaerbolling I."/>
            <person name="Vesth T."/>
            <person name="Frisvad J.C."/>
            <person name="Nybo J.L."/>
            <person name="Theobald S."/>
            <person name="Kildgaard S."/>
            <person name="Isbrandt T."/>
            <person name="Kuo A."/>
            <person name="Sato A."/>
            <person name="Lyhne E.K."/>
            <person name="Kogle M.E."/>
            <person name="Wiebenga A."/>
            <person name="Kun R.S."/>
            <person name="Lubbers R.J."/>
            <person name="Makela M.R."/>
            <person name="Barry K."/>
            <person name="Chovatia M."/>
            <person name="Clum A."/>
            <person name="Daum C."/>
            <person name="Haridas S."/>
            <person name="He G."/>
            <person name="LaButti K."/>
            <person name="Lipzen A."/>
            <person name="Riley R."/>
            <person name="Salamov A."/>
            <person name="Simmons B.A."/>
            <person name="Magnuson J.K."/>
            <person name="Henrissat B."/>
            <person name="Mortensen U.H."/>
            <person name="Larsen T.O."/>
            <person name="Devries R.P."/>
            <person name="Grigoriev I.V."/>
            <person name="Machida M."/>
            <person name="Baker S.E."/>
            <person name="Andersen M.R."/>
            <person name="Cantor M.N."/>
            <person name="Hua S.X."/>
        </authorList>
    </citation>
    <scope>NUCLEOTIDE SEQUENCE [LARGE SCALE GENOMIC DNA]</scope>
    <source>
        <strain evidence="2 3">CBS 119388</strain>
    </source>
</reference>
<gene>
    <name evidence="2" type="ORF">BDV37DRAFT_208542</name>
</gene>
<keyword evidence="1" id="KW-0812">Transmembrane</keyword>
<dbReference type="EMBL" id="ML736745">
    <property type="protein sequence ID" value="KAE8408084.1"/>
    <property type="molecule type" value="Genomic_DNA"/>
</dbReference>
<keyword evidence="1" id="KW-1133">Transmembrane helix</keyword>
<proteinExistence type="predicted"/>
<dbReference type="Proteomes" id="UP000325579">
    <property type="component" value="Unassembled WGS sequence"/>
</dbReference>
<dbReference type="GeneID" id="43664652"/>
<organism evidence="2 3">
    <name type="scientific">Aspergillus pseudonomiae</name>
    <dbReference type="NCBI Taxonomy" id="1506151"/>
    <lineage>
        <taxon>Eukaryota</taxon>
        <taxon>Fungi</taxon>
        <taxon>Dikarya</taxon>
        <taxon>Ascomycota</taxon>
        <taxon>Pezizomycotina</taxon>
        <taxon>Eurotiomycetes</taxon>
        <taxon>Eurotiomycetidae</taxon>
        <taxon>Eurotiales</taxon>
        <taxon>Aspergillaceae</taxon>
        <taxon>Aspergillus</taxon>
        <taxon>Aspergillus subgen. Circumdati</taxon>
    </lineage>
</organism>
<keyword evidence="1" id="KW-0472">Membrane</keyword>